<proteinExistence type="predicted"/>
<evidence type="ECO:0000313" key="1">
    <source>
        <dbReference type="EMBL" id="KAJ4728834.1"/>
    </source>
</evidence>
<gene>
    <name evidence="1" type="ORF">OWV82_001707</name>
</gene>
<keyword evidence="2" id="KW-1185">Reference proteome</keyword>
<protein>
    <submittedName>
        <fullName evidence="1">Auxin-responsive protein</fullName>
    </submittedName>
</protein>
<dbReference type="Proteomes" id="UP001164539">
    <property type="component" value="Chromosome 1"/>
</dbReference>
<accession>A0ACC1Z0M2</accession>
<sequence length="185" mass="21020">MDIVKEKWKKSLISRTWERCMSLGSGRSSFSGMMTKSKSWHCSSKTTSPERSDKGNKKCRVAPEGCFSVYVGPQKQRFVIKTEFANHPLFKMLLEDAESEYGYEIQGPITLPCEVDLFYNVLAEIESNNGDDQIDPGCSFAKGYSPLILCSPVRRSNHRVHSYKGYGAYRLLSPSRMLKMNGFYV</sequence>
<reference evidence="1 2" key="1">
    <citation type="journal article" date="2023" name="Science">
        <title>Complex scaffold remodeling in plant triterpene biosynthesis.</title>
        <authorList>
            <person name="De La Pena R."/>
            <person name="Hodgson H."/>
            <person name="Liu J.C."/>
            <person name="Stephenson M.J."/>
            <person name="Martin A.C."/>
            <person name="Owen C."/>
            <person name="Harkess A."/>
            <person name="Leebens-Mack J."/>
            <person name="Jimenez L.E."/>
            <person name="Osbourn A."/>
            <person name="Sattely E.S."/>
        </authorList>
    </citation>
    <scope>NUCLEOTIDE SEQUENCE [LARGE SCALE GENOMIC DNA]</scope>
    <source>
        <strain evidence="2">cv. JPN11</strain>
        <tissue evidence="1">Leaf</tissue>
    </source>
</reference>
<organism evidence="1 2">
    <name type="scientific">Melia azedarach</name>
    <name type="common">Chinaberry tree</name>
    <dbReference type="NCBI Taxonomy" id="155640"/>
    <lineage>
        <taxon>Eukaryota</taxon>
        <taxon>Viridiplantae</taxon>
        <taxon>Streptophyta</taxon>
        <taxon>Embryophyta</taxon>
        <taxon>Tracheophyta</taxon>
        <taxon>Spermatophyta</taxon>
        <taxon>Magnoliopsida</taxon>
        <taxon>eudicotyledons</taxon>
        <taxon>Gunneridae</taxon>
        <taxon>Pentapetalae</taxon>
        <taxon>rosids</taxon>
        <taxon>malvids</taxon>
        <taxon>Sapindales</taxon>
        <taxon>Meliaceae</taxon>
        <taxon>Melia</taxon>
    </lineage>
</organism>
<name>A0ACC1Z0M2_MELAZ</name>
<evidence type="ECO:0000313" key="2">
    <source>
        <dbReference type="Proteomes" id="UP001164539"/>
    </source>
</evidence>
<comment type="caution">
    <text evidence="1">The sequence shown here is derived from an EMBL/GenBank/DDBJ whole genome shotgun (WGS) entry which is preliminary data.</text>
</comment>
<dbReference type="EMBL" id="CM051394">
    <property type="protein sequence ID" value="KAJ4728834.1"/>
    <property type="molecule type" value="Genomic_DNA"/>
</dbReference>